<evidence type="ECO:0000313" key="4">
    <source>
        <dbReference type="Proteomes" id="UP000293671"/>
    </source>
</evidence>
<accession>A0A4Q7W0E7</accession>
<dbReference type="SUPFAM" id="SSF50037">
    <property type="entry name" value="C-terminal domain of transcriptional repressors"/>
    <property type="match status" value="1"/>
</dbReference>
<dbReference type="GO" id="GO:0046914">
    <property type="term" value="F:transition metal ion binding"/>
    <property type="evidence" value="ECO:0007669"/>
    <property type="project" value="InterPro"/>
</dbReference>
<evidence type="ECO:0000259" key="2">
    <source>
        <dbReference type="SMART" id="SM00899"/>
    </source>
</evidence>
<dbReference type="Proteomes" id="UP000293671">
    <property type="component" value="Unassembled WGS sequence"/>
</dbReference>
<dbReference type="SMART" id="SM00899">
    <property type="entry name" value="FeoA"/>
    <property type="match status" value="1"/>
</dbReference>
<dbReference type="Gene3D" id="2.30.30.90">
    <property type="match status" value="1"/>
</dbReference>
<dbReference type="InterPro" id="IPR007167">
    <property type="entry name" value="Fe-transptr_FeoA-like"/>
</dbReference>
<keyword evidence="1" id="KW-0408">Iron</keyword>
<evidence type="ECO:0000313" key="3">
    <source>
        <dbReference type="EMBL" id="RZU02348.1"/>
    </source>
</evidence>
<sequence length="91" mass="9333">MAESTLDDVPLHVPHQVAAVVAPAHAPDWAERLAEIGFLPGENVAVTARGAFGGDPLVVRVGLSSFALRRAEAACVHVSAAEVGPAESVRA</sequence>
<keyword evidence="4" id="KW-1185">Reference proteome</keyword>
<organism evidence="3 4">
    <name type="scientific">Rivibacter subsaxonicus</name>
    <dbReference type="NCBI Taxonomy" id="457575"/>
    <lineage>
        <taxon>Bacteria</taxon>
        <taxon>Pseudomonadati</taxon>
        <taxon>Pseudomonadota</taxon>
        <taxon>Betaproteobacteria</taxon>
        <taxon>Burkholderiales</taxon>
        <taxon>Rivibacter</taxon>
    </lineage>
</organism>
<dbReference type="RefSeq" id="WP_207224980.1">
    <property type="nucleotide sequence ID" value="NZ_SHKP01000004.1"/>
</dbReference>
<feature type="domain" description="Ferrous iron transporter FeoA-like" evidence="2">
    <location>
        <begin position="4"/>
        <end position="80"/>
    </location>
</feature>
<dbReference type="Pfam" id="PF04023">
    <property type="entry name" value="FeoA"/>
    <property type="match status" value="1"/>
</dbReference>
<dbReference type="InterPro" id="IPR038157">
    <property type="entry name" value="FeoA_core_dom"/>
</dbReference>
<dbReference type="AlphaFoldDB" id="A0A4Q7W0E7"/>
<reference evidence="3 4" key="1">
    <citation type="submission" date="2019-02" db="EMBL/GenBank/DDBJ databases">
        <title>Genomic Encyclopedia of Type Strains, Phase IV (KMG-IV): sequencing the most valuable type-strain genomes for metagenomic binning, comparative biology and taxonomic classification.</title>
        <authorList>
            <person name="Goeker M."/>
        </authorList>
    </citation>
    <scope>NUCLEOTIDE SEQUENCE [LARGE SCALE GENOMIC DNA]</scope>
    <source>
        <strain evidence="3 4">DSM 19570</strain>
    </source>
</reference>
<dbReference type="InterPro" id="IPR008988">
    <property type="entry name" value="Transcriptional_repressor_C"/>
</dbReference>
<dbReference type="EMBL" id="SHKP01000004">
    <property type="protein sequence ID" value="RZU02348.1"/>
    <property type="molecule type" value="Genomic_DNA"/>
</dbReference>
<comment type="caution">
    <text evidence="3">The sequence shown here is derived from an EMBL/GenBank/DDBJ whole genome shotgun (WGS) entry which is preliminary data.</text>
</comment>
<proteinExistence type="predicted"/>
<name>A0A4Q7W0E7_9BURK</name>
<gene>
    <name evidence="3" type="ORF">EV670_0371</name>
</gene>
<evidence type="ECO:0000256" key="1">
    <source>
        <dbReference type="ARBA" id="ARBA00023004"/>
    </source>
</evidence>
<protein>
    <submittedName>
        <fullName evidence="3">Ferrous iron transport protein A</fullName>
    </submittedName>
</protein>